<gene>
    <name evidence="2" type="primary">Hypp5622</name>
    <name evidence="2" type="ORF">BLAG_LOCUS3202</name>
</gene>
<dbReference type="AlphaFoldDB" id="A0A8J9VQU1"/>
<feature type="region of interest" description="Disordered" evidence="1">
    <location>
        <begin position="38"/>
        <end position="69"/>
    </location>
</feature>
<proteinExistence type="predicted"/>
<feature type="compositionally biased region" description="Basic and acidic residues" evidence="1">
    <location>
        <begin position="38"/>
        <end position="64"/>
    </location>
</feature>
<organism evidence="2 3">
    <name type="scientific">Branchiostoma lanceolatum</name>
    <name type="common">Common lancelet</name>
    <name type="synonym">Amphioxus lanceolatum</name>
    <dbReference type="NCBI Taxonomy" id="7740"/>
    <lineage>
        <taxon>Eukaryota</taxon>
        <taxon>Metazoa</taxon>
        <taxon>Chordata</taxon>
        <taxon>Cephalochordata</taxon>
        <taxon>Leptocardii</taxon>
        <taxon>Amphioxiformes</taxon>
        <taxon>Branchiostomatidae</taxon>
        <taxon>Branchiostoma</taxon>
    </lineage>
</organism>
<dbReference type="EMBL" id="OV696695">
    <property type="protein sequence ID" value="CAH1238715.1"/>
    <property type="molecule type" value="Genomic_DNA"/>
</dbReference>
<evidence type="ECO:0000313" key="2">
    <source>
        <dbReference type="EMBL" id="CAH1238715.1"/>
    </source>
</evidence>
<keyword evidence="3" id="KW-1185">Reference proteome</keyword>
<name>A0A8J9VQU1_BRALA</name>
<dbReference type="Proteomes" id="UP000838412">
    <property type="component" value="Chromosome 10"/>
</dbReference>
<reference evidence="2" key="1">
    <citation type="submission" date="2022-01" db="EMBL/GenBank/DDBJ databases">
        <authorList>
            <person name="Braso-Vives M."/>
        </authorList>
    </citation>
    <scope>NUCLEOTIDE SEQUENCE</scope>
</reference>
<evidence type="ECO:0000256" key="1">
    <source>
        <dbReference type="SAM" id="MobiDB-lite"/>
    </source>
</evidence>
<protein>
    <submittedName>
        <fullName evidence="2">Hypp5622 protein</fullName>
    </submittedName>
</protein>
<evidence type="ECO:0000313" key="3">
    <source>
        <dbReference type="Proteomes" id="UP000838412"/>
    </source>
</evidence>
<sequence length="137" mass="15439">MVKVDLQHQPIAYHGKSHTSGAKNRCTGNFWQQAREEVQNQTHLKKEQPDVPKKDERDGLRSEVYRIPLGEPPDCRRTHVWQCSSPPAGPEASDRHDHLQLNALTDMTISSTQNQFIITPITKGDQAIGIDSLMTVC</sequence>
<feature type="region of interest" description="Disordered" evidence="1">
    <location>
        <begin position="1"/>
        <end position="24"/>
    </location>
</feature>
<accession>A0A8J9VQU1</accession>